<gene>
    <name evidence="2" type="ORF">MSPICULIGERA_LOCUS12245</name>
</gene>
<dbReference type="AlphaFoldDB" id="A0AA36G0K1"/>
<evidence type="ECO:0000256" key="1">
    <source>
        <dbReference type="SAM" id="Phobius"/>
    </source>
</evidence>
<feature type="transmembrane region" description="Helical" evidence="1">
    <location>
        <begin position="108"/>
        <end position="133"/>
    </location>
</feature>
<feature type="non-terminal residue" evidence="2">
    <location>
        <position position="170"/>
    </location>
</feature>
<sequence length="170" mass="19183">MASSRDPNGVCPGCHNPYGARTHTTCKGFGKWVMIIWGVLLLLVFTANIIAVSVTIWKRFNAGPQPQEIQHKFVIWLYEASYAMILGVMGLAGCFLGVQGIRLRKKLYLKWALTVLTIMLFFGAAGCVAIVYVFRDTPFLYRLSLGIWLSLVLLSVWENKKALERCEKCY</sequence>
<keyword evidence="3" id="KW-1185">Reference proteome</keyword>
<keyword evidence="1" id="KW-1133">Transmembrane helix</keyword>
<protein>
    <submittedName>
        <fullName evidence="2">Uncharacterized protein</fullName>
    </submittedName>
</protein>
<reference evidence="2" key="1">
    <citation type="submission" date="2023-06" db="EMBL/GenBank/DDBJ databases">
        <authorList>
            <person name="Delattre M."/>
        </authorList>
    </citation>
    <scope>NUCLEOTIDE SEQUENCE</scope>
    <source>
        <strain evidence="2">AF72</strain>
    </source>
</reference>
<keyword evidence="1" id="KW-0472">Membrane</keyword>
<evidence type="ECO:0000313" key="2">
    <source>
        <dbReference type="EMBL" id="CAJ0573900.1"/>
    </source>
</evidence>
<name>A0AA36G0K1_9BILA</name>
<dbReference type="EMBL" id="CATQJA010002625">
    <property type="protein sequence ID" value="CAJ0573900.1"/>
    <property type="molecule type" value="Genomic_DNA"/>
</dbReference>
<comment type="caution">
    <text evidence="2">The sequence shown here is derived from an EMBL/GenBank/DDBJ whole genome shotgun (WGS) entry which is preliminary data.</text>
</comment>
<dbReference type="Proteomes" id="UP001177023">
    <property type="component" value="Unassembled WGS sequence"/>
</dbReference>
<feature type="transmembrane region" description="Helical" evidence="1">
    <location>
        <begin position="76"/>
        <end position="96"/>
    </location>
</feature>
<feature type="transmembrane region" description="Helical" evidence="1">
    <location>
        <begin position="32"/>
        <end position="56"/>
    </location>
</feature>
<evidence type="ECO:0000313" key="3">
    <source>
        <dbReference type="Proteomes" id="UP001177023"/>
    </source>
</evidence>
<feature type="transmembrane region" description="Helical" evidence="1">
    <location>
        <begin position="139"/>
        <end position="157"/>
    </location>
</feature>
<accession>A0AA36G0K1</accession>
<keyword evidence="1" id="KW-0812">Transmembrane</keyword>
<organism evidence="2 3">
    <name type="scientific">Mesorhabditis spiculigera</name>
    <dbReference type="NCBI Taxonomy" id="96644"/>
    <lineage>
        <taxon>Eukaryota</taxon>
        <taxon>Metazoa</taxon>
        <taxon>Ecdysozoa</taxon>
        <taxon>Nematoda</taxon>
        <taxon>Chromadorea</taxon>
        <taxon>Rhabditida</taxon>
        <taxon>Rhabditina</taxon>
        <taxon>Rhabditomorpha</taxon>
        <taxon>Rhabditoidea</taxon>
        <taxon>Rhabditidae</taxon>
        <taxon>Mesorhabditinae</taxon>
        <taxon>Mesorhabditis</taxon>
    </lineage>
</organism>
<proteinExistence type="predicted"/>